<feature type="region of interest" description="Disordered" evidence="1">
    <location>
        <begin position="16"/>
        <end position="46"/>
    </location>
</feature>
<feature type="compositionally biased region" description="Polar residues" evidence="1">
    <location>
        <begin position="237"/>
        <end position="248"/>
    </location>
</feature>
<feature type="region of interest" description="Disordered" evidence="1">
    <location>
        <begin position="381"/>
        <end position="410"/>
    </location>
</feature>
<dbReference type="PANTHER" id="PTHR38406">
    <property type="entry name" value="TRANSCRIPTIONAL REPRESSOR OPI1"/>
    <property type="match status" value="1"/>
</dbReference>
<dbReference type="Proteomes" id="UP000094336">
    <property type="component" value="Unassembled WGS sequence"/>
</dbReference>
<gene>
    <name evidence="2" type="ORF">BABINDRAFT_159944</name>
</gene>
<dbReference type="InterPro" id="IPR013927">
    <property type="entry name" value="TF_Opi1_Ccg-8"/>
</dbReference>
<dbReference type="PANTHER" id="PTHR38406:SF1">
    <property type="entry name" value="TRANSCRIPTIONAL REPRESSOR OPI1"/>
    <property type="match status" value="1"/>
</dbReference>
<dbReference type="GO" id="GO:0006357">
    <property type="term" value="P:regulation of transcription by RNA polymerase II"/>
    <property type="evidence" value="ECO:0007669"/>
    <property type="project" value="TreeGrafter"/>
</dbReference>
<feature type="region of interest" description="Disordered" evidence="1">
    <location>
        <begin position="232"/>
        <end position="302"/>
    </location>
</feature>
<dbReference type="GO" id="GO:0030968">
    <property type="term" value="P:endoplasmic reticulum unfolded protein response"/>
    <property type="evidence" value="ECO:0007669"/>
    <property type="project" value="TreeGrafter"/>
</dbReference>
<dbReference type="GO" id="GO:0003714">
    <property type="term" value="F:transcription corepressor activity"/>
    <property type="evidence" value="ECO:0007669"/>
    <property type="project" value="InterPro"/>
</dbReference>
<dbReference type="STRING" id="984486.A0A1E3QXC6"/>
<dbReference type="OrthoDB" id="2441642at2759"/>
<reference evidence="3" key="1">
    <citation type="submission" date="2016-05" db="EMBL/GenBank/DDBJ databases">
        <title>Comparative genomics of biotechnologically important yeasts.</title>
        <authorList>
            <consortium name="DOE Joint Genome Institute"/>
            <person name="Riley R."/>
            <person name="Haridas S."/>
            <person name="Wolfe K.H."/>
            <person name="Lopes M.R."/>
            <person name="Hittinger C.T."/>
            <person name="Goker M."/>
            <person name="Salamov A."/>
            <person name="Wisecaver J."/>
            <person name="Long T.M."/>
            <person name="Aerts A.L."/>
            <person name="Barry K."/>
            <person name="Choi C."/>
            <person name="Clum A."/>
            <person name="Coughlan A.Y."/>
            <person name="Deshpande S."/>
            <person name="Douglass A.P."/>
            <person name="Hanson S.J."/>
            <person name="Klenk H.-P."/>
            <person name="Labutti K."/>
            <person name="Lapidus A."/>
            <person name="Lindquist E."/>
            <person name="Lipzen A."/>
            <person name="Meier-Kolthoff J.P."/>
            <person name="Ohm R.A."/>
            <person name="Otillar R.P."/>
            <person name="Pangilinan J."/>
            <person name="Peng Y."/>
            <person name="Rokas A."/>
            <person name="Rosa C.A."/>
            <person name="Scheuner C."/>
            <person name="Sibirny A.A."/>
            <person name="Slot J.C."/>
            <person name="Stielow J.B."/>
            <person name="Sun H."/>
            <person name="Kurtzman C.P."/>
            <person name="Blackwell M."/>
            <person name="Grigoriev I.V."/>
            <person name="Jeffries T.W."/>
        </authorList>
    </citation>
    <scope>NUCLEOTIDE SEQUENCE [LARGE SCALE GENOMIC DNA]</scope>
    <source>
        <strain evidence="3">NRRL Y-12698</strain>
    </source>
</reference>
<evidence type="ECO:0000256" key="1">
    <source>
        <dbReference type="SAM" id="MobiDB-lite"/>
    </source>
</evidence>
<feature type="region of interest" description="Disordered" evidence="1">
    <location>
        <begin position="142"/>
        <end position="163"/>
    </location>
</feature>
<dbReference type="GO" id="GO:0008654">
    <property type="term" value="P:phospholipid biosynthetic process"/>
    <property type="evidence" value="ECO:0007669"/>
    <property type="project" value="TreeGrafter"/>
</dbReference>
<dbReference type="GeneID" id="30145824"/>
<feature type="compositionally biased region" description="Basic and acidic residues" evidence="1">
    <location>
        <begin position="463"/>
        <end position="479"/>
    </location>
</feature>
<evidence type="ECO:0000313" key="2">
    <source>
        <dbReference type="EMBL" id="ODQ81687.1"/>
    </source>
</evidence>
<proteinExistence type="predicted"/>
<dbReference type="GO" id="GO:0005634">
    <property type="term" value="C:nucleus"/>
    <property type="evidence" value="ECO:0007669"/>
    <property type="project" value="TreeGrafter"/>
</dbReference>
<sequence length="495" mass="54243">MDSALKLSIHSLVSSDAQSTGALRENPDSGFTPAQELSQSHPTRDTEELEAVEALKALKSSSNSPKPVFNTATGAYDAQHSLSSPSSILTKMAHNPIISHAVRAYESSKSYSPRFKYGAEMVERNAFLPVVRRLDGSSALKRQRRLDGGAETSAVPEEDHETRHKALPGITDALRLPPSITVAGLNMSIESRRKIRFVLHVLKLANQQISNKVNDLQSSFREEDAGEPILVDKEASENVSSSASTLNDTAHVDESSDEEEANPVHRQRDSLFDDPESLTPQISHPHPQGYSTPAGNLRAGSLSPTVSHTSFVSAVGSTINTPLQQYTQQTQKEIVNTVKKIINVVSSFTSNGAGAAIPGPERAQIRESIIGLPVRWSSSLTRTRSRSGSVNGEDDDRSSSFVGTSFDHMPAEGVNEKRDKVIVLAQESLEMIQNITKIFDETLSRAEDYVKQKQYDSVYKKRALIEEEREKQSEGKKETDDADSEESDLEMVRAC</sequence>
<dbReference type="EMBL" id="KV454427">
    <property type="protein sequence ID" value="ODQ81687.1"/>
    <property type="molecule type" value="Genomic_DNA"/>
</dbReference>
<feature type="compositionally biased region" description="Acidic residues" evidence="1">
    <location>
        <begin position="480"/>
        <end position="489"/>
    </location>
</feature>
<feature type="compositionally biased region" description="Basic and acidic residues" evidence="1">
    <location>
        <begin position="262"/>
        <end position="271"/>
    </location>
</feature>
<feature type="region of interest" description="Disordered" evidence="1">
    <location>
        <begin position="462"/>
        <end position="495"/>
    </location>
</feature>
<evidence type="ECO:0000313" key="3">
    <source>
        <dbReference type="Proteomes" id="UP000094336"/>
    </source>
</evidence>
<name>A0A1E3QXC6_9ASCO</name>
<organism evidence="2 3">
    <name type="scientific">Babjeviella inositovora NRRL Y-12698</name>
    <dbReference type="NCBI Taxonomy" id="984486"/>
    <lineage>
        <taxon>Eukaryota</taxon>
        <taxon>Fungi</taxon>
        <taxon>Dikarya</taxon>
        <taxon>Ascomycota</taxon>
        <taxon>Saccharomycotina</taxon>
        <taxon>Pichiomycetes</taxon>
        <taxon>Serinales incertae sedis</taxon>
        <taxon>Babjeviella</taxon>
    </lineage>
</organism>
<dbReference type="AlphaFoldDB" id="A0A1E3QXC6"/>
<dbReference type="Pfam" id="PF08618">
    <property type="entry name" value="Opi1"/>
    <property type="match status" value="2"/>
</dbReference>
<accession>A0A1E3QXC6</accession>
<keyword evidence="3" id="KW-1185">Reference proteome</keyword>
<protein>
    <submittedName>
        <fullName evidence="2">Uncharacterized protein</fullName>
    </submittedName>
</protein>
<dbReference type="GO" id="GO:0005783">
    <property type="term" value="C:endoplasmic reticulum"/>
    <property type="evidence" value="ECO:0007669"/>
    <property type="project" value="TreeGrafter"/>
</dbReference>
<dbReference type="RefSeq" id="XP_018987015.1">
    <property type="nucleotide sequence ID" value="XM_019127971.1"/>
</dbReference>